<feature type="domain" description="PEGA" evidence="2">
    <location>
        <begin position="28"/>
        <end position="79"/>
    </location>
</feature>
<dbReference type="Pfam" id="PF08308">
    <property type="entry name" value="PEGA"/>
    <property type="match status" value="1"/>
</dbReference>
<protein>
    <submittedName>
        <fullName evidence="3">PEGA domain-containing protein</fullName>
    </submittedName>
</protein>
<dbReference type="Proteomes" id="UP001179121">
    <property type="component" value="Chromosome"/>
</dbReference>
<dbReference type="AlphaFoldDB" id="A0AA86T7D8"/>
<accession>A0AA86T7D8</accession>
<gene>
    <name evidence="3" type="ORF">DNFV4_03493</name>
</gene>
<feature type="signal peptide" evidence="1">
    <location>
        <begin position="1"/>
        <end position="21"/>
    </location>
</feature>
<keyword evidence="1" id="KW-0732">Signal</keyword>
<evidence type="ECO:0000313" key="3">
    <source>
        <dbReference type="EMBL" id="CAI4033061.1"/>
    </source>
</evidence>
<evidence type="ECO:0000313" key="4">
    <source>
        <dbReference type="Proteomes" id="UP001179121"/>
    </source>
</evidence>
<proteinExistence type="predicted"/>
<dbReference type="EMBL" id="OX365700">
    <property type="protein sequence ID" value="CAI4033061.1"/>
    <property type="molecule type" value="Genomic_DNA"/>
</dbReference>
<dbReference type="KEGG" id="nti:DNFV4_03493"/>
<dbReference type="PROSITE" id="PS51257">
    <property type="entry name" value="PROKAR_LIPOPROTEIN"/>
    <property type="match status" value="1"/>
</dbReference>
<name>A0AA86T7D8_9BACT</name>
<evidence type="ECO:0000259" key="2">
    <source>
        <dbReference type="Pfam" id="PF08308"/>
    </source>
</evidence>
<evidence type="ECO:0000256" key="1">
    <source>
        <dbReference type="SAM" id="SignalP"/>
    </source>
</evidence>
<reference evidence="3" key="1">
    <citation type="submission" date="2022-10" db="EMBL/GenBank/DDBJ databases">
        <authorList>
            <person name="Koch H."/>
        </authorList>
    </citation>
    <scope>NUCLEOTIDE SEQUENCE</scope>
    <source>
        <strain evidence="3">DNF</strain>
    </source>
</reference>
<dbReference type="InterPro" id="IPR013229">
    <property type="entry name" value="PEGA"/>
</dbReference>
<sequence>MFRFGLPILSLWTLLSGCASLMHGDHQSVTLYTDPPEADILLDERVHVTAPGKVSLNRKEDHTARIEKAGYEPVTVRIERGMSNWVYADGICLIFIYWCVKSDRQDGGFWTFDDEVHVRLAQQRSVSQSSSPPAEQ</sequence>
<keyword evidence="4" id="KW-1185">Reference proteome</keyword>
<feature type="chain" id="PRO_5041662333" evidence="1">
    <location>
        <begin position="22"/>
        <end position="136"/>
    </location>
</feature>
<organism evidence="3 4">
    <name type="scientific">Nitrospira tepida</name>
    <dbReference type="NCBI Taxonomy" id="2973512"/>
    <lineage>
        <taxon>Bacteria</taxon>
        <taxon>Pseudomonadati</taxon>
        <taxon>Nitrospirota</taxon>
        <taxon>Nitrospiria</taxon>
        <taxon>Nitrospirales</taxon>
        <taxon>Nitrospiraceae</taxon>
        <taxon>Nitrospira</taxon>
    </lineage>
</organism>